<keyword evidence="3" id="KW-1185">Reference proteome</keyword>
<dbReference type="Proteomes" id="UP000468735">
    <property type="component" value="Unassembled WGS sequence"/>
</dbReference>
<feature type="transmembrane region" description="Helical" evidence="1">
    <location>
        <begin position="6"/>
        <end position="25"/>
    </location>
</feature>
<dbReference type="AlphaFoldDB" id="A0A6H9Y8P1"/>
<sequence length="94" mass="9695">MVIGKLGIGAVAGMAVLGLLIYHSLPPTHFLSTRATDEIQSAGRLVTTVSTTNAAGSPVRESKYLVLEVESASPGEAVDNMVRALESRLGGSEA</sequence>
<protein>
    <submittedName>
        <fullName evidence="2">Uncharacterized protein</fullName>
    </submittedName>
</protein>
<evidence type="ECO:0000313" key="2">
    <source>
        <dbReference type="EMBL" id="KAB2341306.1"/>
    </source>
</evidence>
<comment type="caution">
    <text evidence="2">The sequence shown here is derived from an EMBL/GenBank/DDBJ whole genome shotgun (WGS) entry which is preliminary data.</text>
</comment>
<name>A0A6H9Y8P1_9ACTN</name>
<organism evidence="2 3">
    <name type="scientific">Actinomadura rudentiformis</name>
    <dbReference type="NCBI Taxonomy" id="359158"/>
    <lineage>
        <taxon>Bacteria</taxon>
        <taxon>Bacillati</taxon>
        <taxon>Actinomycetota</taxon>
        <taxon>Actinomycetes</taxon>
        <taxon>Streptosporangiales</taxon>
        <taxon>Thermomonosporaceae</taxon>
        <taxon>Actinomadura</taxon>
    </lineage>
</organism>
<gene>
    <name evidence="2" type="ORF">F8566_42055</name>
</gene>
<keyword evidence="1" id="KW-1133">Transmembrane helix</keyword>
<dbReference type="RefSeq" id="WP_151568650.1">
    <property type="nucleotide sequence ID" value="NZ_WBMT01000026.1"/>
</dbReference>
<evidence type="ECO:0000256" key="1">
    <source>
        <dbReference type="SAM" id="Phobius"/>
    </source>
</evidence>
<evidence type="ECO:0000313" key="3">
    <source>
        <dbReference type="Proteomes" id="UP000468735"/>
    </source>
</evidence>
<proteinExistence type="predicted"/>
<keyword evidence="1" id="KW-0472">Membrane</keyword>
<keyword evidence="1" id="KW-0812">Transmembrane</keyword>
<dbReference type="EMBL" id="WBMT01000026">
    <property type="protein sequence ID" value="KAB2341306.1"/>
    <property type="molecule type" value="Genomic_DNA"/>
</dbReference>
<reference evidence="2 3" key="1">
    <citation type="submission" date="2019-09" db="EMBL/GenBank/DDBJ databases">
        <title>Actinomadura physcomitrii sp. nov., a novel actinomycete isolated from moss [Physcomitrium sphaericum (Ludw) Fuernr].</title>
        <authorList>
            <person name="Zhuang X."/>
            <person name="Liu C."/>
        </authorList>
    </citation>
    <scope>NUCLEOTIDE SEQUENCE [LARGE SCALE GENOMIC DNA]</scope>
    <source>
        <strain evidence="2 3">HMC1</strain>
    </source>
</reference>
<accession>A0A6H9Y8P1</accession>